<evidence type="ECO:0000313" key="3">
    <source>
        <dbReference type="Proteomes" id="UP000193334"/>
    </source>
</evidence>
<dbReference type="KEGG" id="pbp:STSP1_00063"/>
<evidence type="ECO:0008006" key="4">
    <source>
        <dbReference type="Google" id="ProtNLM"/>
    </source>
</evidence>
<dbReference type="InterPro" id="IPR013424">
    <property type="entry name" value="Ice-binding_C"/>
</dbReference>
<keyword evidence="1" id="KW-0732">Signal</keyword>
<feature type="signal peptide" evidence="1">
    <location>
        <begin position="1"/>
        <end position="19"/>
    </location>
</feature>
<dbReference type="STRING" id="1941349.STSP1_00063"/>
<dbReference type="AlphaFoldDB" id="A0A1W6LIT1"/>
<gene>
    <name evidence="2" type="ORF">STSP1_00063</name>
</gene>
<proteinExistence type="predicted"/>
<dbReference type="NCBIfam" id="TIGR02595">
    <property type="entry name" value="PEP_CTERM"/>
    <property type="match status" value="1"/>
</dbReference>
<dbReference type="EMBL" id="CP021023">
    <property type="protein sequence ID" value="ARN55700.1"/>
    <property type="molecule type" value="Genomic_DNA"/>
</dbReference>
<feature type="chain" id="PRO_5012280800" description="PEP-CTERM protein-sorting domain-containing protein" evidence="1">
    <location>
        <begin position="20"/>
        <end position="175"/>
    </location>
</feature>
<keyword evidence="3" id="KW-1185">Reference proteome</keyword>
<protein>
    <recommendedName>
        <fullName evidence="4">PEP-CTERM protein-sorting domain-containing protein</fullName>
    </recommendedName>
</protein>
<sequence length="175" mass="19242" precursor="true">MKKMLVVFAFCFAVFNAEGAVDWNINSSQLIENGSYGNIRIFDGQSEQTIVEMSGGSCLSVITHDTSKFDLHSGSADVITVYDSSAVNLFGGAVESVYVNTGILNLYGYDLSIQNHDVSNGIFNLTGYWENGAAFEIYFERAYLDQNTFLHEVPEPATVLFFGLAGGVLYNRRKA</sequence>
<evidence type="ECO:0000313" key="2">
    <source>
        <dbReference type="EMBL" id="ARN55700.1"/>
    </source>
</evidence>
<reference evidence="3" key="1">
    <citation type="submission" date="2017-04" db="EMBL/GenBank/DDBJ databases">
        <title>Comparative genomics and description of representatives of a novel lineage of planctomycetes thriving in anoxic sediments.</title>
        <authorList>
            <person name="Spring S."/>
            <person name="Bunk B."/>
            <person name="Sproer C."/>
        </authorList>
    </citation>
    <scope>NUCLEOTIDE SEQUENCE [LARGE SCALE GENOMIC DNA]</scope>
    <source>
        <strain evidence="3">ST-PulAB-D4</strain>
    </source>
</reference>
<name>A0A1W6LIT1_9BACT</name>
<organism evidence="2 3">
    <name type="scientific">Sedimentisphaera salicampi</name>
    <dbReference type="NCBI Taxonomy" id="1941349"/>
    <lineage>
        <taxon>Bacteria</taxon>
        <taxon>Pseudomonadati</taxon>
        <taxon>Planctomycetota</taxon>
        <taxon>Phycisphaerae</taxon>
        <taxon>Sedimentisphaerales</taxon>
        <taxon>Sedimentisphaeraceae</taxon>
        <taxon>Sedimentisphaera</taxon>
    </lineage>
</organism>
<evidence type="ECO:0000256" key="1">
    <source>
        <dbReference type="SAM" id="SignalP"/>
    </source>
</evidence>
<dbReference type="Proteomes" id="UP000193334">
    <property type="component" value="Chromosome"/>
</dbReference>
<dbReference type="RefSeq" id="WP_085754432.1">
    <property type="nucleotide sequence ID" value="NZ_CP021023.1"/>
</dbReference>
<accession>A0A1W6LIT1</accession>